<feature type="transmembrane region" description="Helical" evidence="8">
    <location>
        <begin position="181"/>
        <end position="200"/>
    </location>
</feature>
<dbReference type="PANTHER" id="PTHR45695:SF9">
    <property type="entry name" value="LEUCOKININ RECEPTOR"/>
    <property type="match status" value="1"/>
</dbReference>
<dbReference type="AlphaFoldDB" id="A7S4M1"/>
<keyword evidence="7" id="KW-0807">Transducer</keyword>
<keyword evidence="2 8" id="KW-0812">Transmembrane</keyword>
<feature type="transmembrane region" description="Helical" evidence="8">
    <location>
        <begin position="63"/>
        <end position="87"/>
    </location>
</feature>
<gene>
    <name evidence="10" type="ORF">NEMVEDRAFT_v1g206732</name>
</gene>
<dbReference type="InParanoid" id="A7S4M1"/>
<evidence type="ECO:0000313" key="10">
    <source>
        <dbReference type="EMBL" id="EDO41308.1"/>
    </source>
</evidence>
<dbReference type="STRING" id="45351.A7S4M1"/>
<keyword evidence="6" id="KW-0675">Receptor</keyword>
<dbReference type="HOGENOM" id="CLU_009579_6_1_1"/>
<evidence type="ECO:0000256" key="6">
    <source>
        <dbReference type="ARBA" id="ARBA00023170"/>
    </source>
</evidence>
<protein>
    <recommendedName>
        <fullName evidence="9">G-protein coupled receptors family 1 profile domain-containing protein</fullName>
    </recommendedName>
</protein>
<sequence length="400" mass="45732">MKCSPLMVKPAVVYFPIFIERKPNLTHKVKAMNLTINCSENPLSPGCRVTPGQYDTETFASNVFRLTLFSLVILASLIGNCAVVKAIRELPDMRKPLTYYLVTNMAVAELLGSLCLPFLQIYDELKTWIFGSFMCRLVNSLLLLSYFVIPWSLAIIAILRFRVMLTRRIANVHLSCRRLRVMMAIVWLAGVSISLLTFILETQVKSVYDDVSYWCIELFPGETLDNHPSPRLRHFYLTRSLLNFFIPGAIMVIAYGGVASKLKRHIKRNHSREEISMQTSSVLGVTGSGGNSNDTVLIVVSPPPEDGNTGMKDLKKMEHDLLRMIYMIVVIYIGCYIPYQVFFMLEYFRATSWMTWSHFTITRKYAYLLTCFPSALHPICYGTMCKFYANMFSKLILCKK</sequence>
<dbReference type="OMA" id="FVIPWSL"/>
<dbReference type="GO" id="GO:0008528">
    <property type="term" value="F:G protein-coupled peptide receptor activity"/>
    <property type="evidence" value="ECO:0000318"/>
    <property type="project" value="GO_Central"/>
</dbReference>
<dbReference type="EMBL" id="DS469579">
    <property type="protein sequence ID" value="EDO41308.1"/>
    <property type="molecule type" value="Genomic_DNA"/>
</dbReference>
<dbReference type="Proteomes" id="UP000001593">
    <property type="component" value="Unassembled WGS sequence"/>
</dbReference>
<feature type="transmembrane region" description="Helical" evidence="8">
    <location>
        <begin position="99"/>
        <end position="121"/>
    </location>
</feature>
<keyword evidence="3 8" id="KW-1133">Transmembrane helix</keyword>
<proteinExistence type="predicted"/>
<dbReference type="PRINTS" id="PR00237">
    <property type="entry name" value="GPCRRHODOPSN"/>
</dbReference>
<dbReference type="eggNOG" id="KOG3656">
    <property type="taxonomic scope" value="Eukaryota"/>
</dbReference>
<evidence type="ECO:0000256" key="5">
    <source>
        <dbReference type="ARBA" id="ARBA00023136"/>
    </source>
</evidence>
<evidence type="ECO:0000256" key="3">
    <source>
        <dbReference type="ARBA" id="ARBA00022989"/>
    </source>
</evidence>
<feature type="transmembrane region" description="Helical" evidence="8">
    <location>
        <begin position="240"/>
        <end position="258"/>
    </location>
</feature>
<accession>A7S4M1</accession>
<evidence type="ECO:0000256" key="4">
    <source>
        <dbReference type="ARBA" id="ARBA00023040"/>
    </source>
</evidence>
<dbReference type="InterPro" id="IPR000276">
    <property type="entry name" value="GPCR_Rhodpsn"/>
</dbReference>
<dbReference type="CDD" id="cd00637">
    <property type="entry name" value="7tm_classA_rhodopsin-like"/>
    <property type="match status" value="1"/>
</dbReference>
<dbReference type="FunFam" id="1.20.1070.10:FF:000622">
    <property type="entry name" value="Predicted protein"/>
    <property type="match status" value="1"/>
</dbReference>
<feature type="transmembrane region" description="Helical" evidence="8">
    <location>
        <begin position="141"/>
        <end position="161"/>
    </location>
</feature>
<dbReference type="SUPFAM" id="SSF81321">
    <property type="entry name" value="Family A G protein-coupled receptor-like"/>
    <property type="match status" value="1"/>
</dbReference>
<evidence type="ECO:0000256" key="1">
    <source>
        <dbReference type="ARBA" id="ARBA00004141"/>
    </source>
</evidence>
<evidence type="ECO:0000256" key="2">
    <source>
        <dbReference type="ARBA" id="ARBA00022692"/>
    </source>
</evidence>
<reference evidence="10 11" key="1">
    <citation type="journal article" date="2007" name="Science">
        <title>Sea anemone genome reveals ancestral eumetazoan gene repertoire and genomic organization.</title>
        <authorList>
            <person name="Putnam N.H."/>
            <person name="Srivastava M."/>
            <person name="Hellsten U."/>
            <person name="Dirks B."/>
            <person name="Chapman J."/>
            <person name="Salamov A."/>
            <person name="Terry A."/>
            <person name="Shapiro H."/>
            <person name="Lindquist E."/>
            <person name="Kapitonov V.V."/>
            <person name="Jurka J."/>
            <person name="Genikhovich G."/>
            <person name="Grigoriev I.V."/>
            <person name="Lucas S.M."/>
            <person name="Steele R.E."/>
            <person name="Finnerty J.R."/>
            <person name="Technau U."/>
            <person name="Martindale M.Q."/>
            <person name="Rokhsar D.S."/>
        </authorList>
    </citation>
    <scope>NUCLEOTIDE SEQUENCE [LARGE SCALE GENOMIC DNA]</scope>
    <source>
        <strain evidence="11">CH2 X CH6</strain>
    </source>
</reference>
<comment type="subcellular location">
    <subcellularLocation>
        <location evidence="1">Membrane</location>
        <topology evidence="1">Multi-pass membrane protein</topology>
    </subcellularLocation>
</comment>
<keyword evidence="5 8" id="KW-0472">Membrane</keyword>
<dbReference type="GO" id="GO:0005886">
    <property type="term" value="C:plasma membrane"/>
    <property type="evidence" value="ECO:0000318"/>
    <property type="project" value="GO_Central"/>
</dbReference>
<dbReference type="Pfam" id="PF00001">
    <property type="entry name" value="7tm_1"/>
    <property type="match status" value="1"/>
</dbReference>
<dbReference type="GO" id="GO:0007218">
    <property type="term" value="P:neuropeptide signaling pathway"/>
    <property type="evidence" value="ECO:0000318"/>
    <property type="project" value="GO_Central"/>
</dbReference>
<feature type="transmembrane region" description="Helical" evidence="8">
    <location>
        <begin position="365"/>
        <end position="389"/>
    </location>
</feature>
<organism evidence="10 11">
    <name type="scientific">Nematostella vectensis</name>
    <name type="common">Starlet sea anemone</name>
    <dbReference type="NCBI Taxonomy" id="45351"/>
    <lineage>
        <taxon>Eukaryota</taxon>
        <taxon>Metazoa</taxon>
        <taxon>Cnidaria</taxon>
        <taxon>Anthozoa</taxon>
        <taxon>Hexacorallia</taxon>
        <taxon>Actiniaria</taxon>
        <taxon>Edwardsiidae</taxon>
        <taxon>Nematostella</taxon>
    </lineage>
</organism>
<evidence type="ECO:0000313" key="11">
    <source>
        <dbReference type="Proteomes" id="UP000001593"/>
    </source>
</evidence>
<feature type="domain" description="G-protein coupled receptors family 1 profile" evidence="9">
    <location>
        <begin position="79"/>
        <end position="381"/>
    </location>
</feature>
<keyword evidence="4" id="KW-0297">G-protein coupled receptor</keyword>
<keyword evidence="11" id="KW-1185">Reference proteome</keyword>
<evidence type="ECO:0000256" key="7">
    <source>
        <dbReference type="ARBA" id="ARBA00023224"/>
    </source>
</evidence>
<name>A7S4M1_NEMVE</name>
<dbReference type="PROSITE" id="PS50262">
    <property type="entry name" value="G_PROTEIN_RECEP_F1_2"/>
    <property type="match status" value="1"/>
</dbReference>
<dbReference type="PhylomeDB" id="A7S4M1"/>
<dbReference type="InterPro" id="IPR017452">
    <property type="entry name" value="GPCR_Rhodpsn_7TM"/>
</dbReference>
<evidence type="ECO:0000259" key="9">
    <source>
        <dbReference type="PROSITE" id="PS50262"/>
    </source>
</evidence>
<feature type="transmembrane region" description="Helical" evidence="8">
    <location>
        <begin position="321"/>
        <end position="345"/>
    </location>
</feature>
<dbReference type="PANTHER" id="PTHR45695">
    <property type="entry name" value="LEUCOKININ RECEPTOR-RELATED"/>
    <property type="match status" value="1"/>
</dbReference>
<evidence type="ECO:0000256" key="8">
    <source>
        <dbReference type="SAM" id="Phobius"/>
    </source>
</evidence>
<dbReference type="Gene3D" id="1.20.1070.10">
    <property type="entry name" value="Rhodopsin 7-helix transmembrane proteins"/>
    <property type="match status" value="1"/>
</dbReference>